<dbReference type="PANTHER" id="PTHR30349">
    <property type="entry name" value="PHAGE INTEGRASE-RELATED"/>
    <property type="match status" value="1"/>
</dbReference>
<gene>
    <name evidence="4" type="ORF">DS957_004000</name>
</gene>
<comment type="caution">
    <text evidence="4">The sequence shown here is derived from an EMBL/GenBank/DDBJ whole genome shotgun (WGS) entry which is preliminary data.</text>
</comment>
<name>A0A8B3EGZ3_VIBHA</name>
<evidence type="ECO:0000259" key="3">
    <source>
        <dbReference type="PROSITE" id="PS51898"/>
    </source>
</evidence>
<evidence type="ECO:0000313" key="4">
    <source>
        <dbReference type="EMBL" id="RIW17939.1"/>
    </source>
</evidence>
<dbReference type="Pfam" id="PF00589">
    <property type="entry name" value="Phage_integrase"/>
    <property type="match status" value="1"/>
</dbReference>
<evidence type="ECO:0000313" key="5">
    <source>
        <dbReference type="Proteomes" id="UP000253437"/>
    </source>
</evidence>
<reference evidence="4 5" key="1">
    <citation type="submission" date="2018-08" db="EMBL/GenBank/DDBJ databases">
        <title>Vibrio harveyi strains pathogenic to white snook Centropomus viridis Lockington (1877) and potential probiotic bacteria.</title>
        <authorList>
            <person name="Soto-Rodriguez S."/>
            <person name="Gomez-Gil B."/>
            <person name="Lozano-Olvera R."/>
        </authorList>
    </citation>
    <scope>NUCLEOTIDE SEQUENCE [LARGE SCALE GENOMIC DNA]</scope>
    <source>
        <strain evidence="4 5">CAIM 1508</strain>
    </source>
</reference>
<dbReference type="InterPro" id="IPR050090">
    <property type="entry name" value="Tyrosine_recombinase_XerCD"/>
</dbReference>
<proteinExistence type="predicted"/>
<dbReference type="GO" id="GO:0006310">
    <property type="term" value="P:DNA recombination"/>
    <property type="evidence" value="ECO:0007669"/>
    <property type="project" value="UniProtKB-KW"/>
</dbReference>
<dbReference type="InterPro" id="IPR011010">
    <property type="entry name" value="DNA_brk_join_enz"/>
</dbReference>
<dbReference type="RefSeq" id="WP_114091665.1">
    <property type="nucleotide sequence ID" value="NZ_QOUW02000007.1"/>
</dbReference>
<evidence type="ECO:0000256" key="2">
    <source>
        <dbReference type="ARBA" id="ARBA00023172"/>
    </source>
</evidence>
<accession>A0A8B3EGZ3</accession>
<dbReference type="InterPro" id="IPR002104">
    <property type="entry name" value="Integrase_catalytic"/>
</dbReference>
<dbReference type="InterPro" id="IPR013762">
    <property type="entry name" value="Integrase-like_cat_sf"/>
</dbReference>
<evidence type="ECO:0000256" key="1">
    <source>
        <dbReference type="ARBA" id="ARBA00022908"/>
    </source>
</evidence>
<organism evidence="4 5">
    <name type="scientific">Vibrio harveyi</name>
    <name type="common">Beneckea harveyi</name>
    <dbReference type="NCBI Taxonomy" id="669"/>
    <lineage>
        <taxon>Bacteria</taxon>
        <taxon>Pseudomonadati</taxon>
        <taxon>Pseudomonadota</taxon>
        <taxon>Gammaproteobacteria</taxon>
        <taxon>Vibrionales</taxon>
        <taxon>Vibrionaceae</taxon>
        <taxon>Vibrio</taxon>
    </lineage>
</organism>
<dbReference type="AlphaFoldDB" id="A0A8B3EGZ3"/>
<dbReference type="EMBL" id="QOUW02000007">
    <property type="protein sequence ID" value="RIW17939.1"/>
    <property type="molecule type" value="Genomic_DNA"/>
</dbReference>
<keyword evidence="1" id="KW-0229">DNA integration</keyword>
<dbReference type="PROSITE" id="PS51898">
    <property type="entry name" value="TYR_RECOMBINASE"/>
    <property type="match status" value="1"/>
</dbReference>
<sequence length="244" mass="27700">MAQPITCMKQWQEILNSMDRISPLISMMIEFESRTGLRYADASQLKFTDVMKNGKPRDSFELVQTKSYKMRLNRIEKEEESRFQELELLAGSLDESELAKRRTKLVASIKKKRADAKQKSKVTVGVSEGLKDLIMQIHELNGEHKLMFQSRHHHATPNKAISRSYINRALKRVGAEVGVNFDLSSHSMRKTFATLLMNNRANSKTISKLLGHSSVAITDAYLHSCKNDEIEAAIALNFNAGEDE</sequence>
<feature type="domain" description="Tyr recombinase" evidence="3">
    <location>
        <begin position="1"/>
        <end position="235"/>
    </location>
</feature>
<dbReference type="GO" id="GO:0015074">
    <property type="term" value="P:DNA integration"/>
    <property type="evidence" value="ECO:0007669"/>
    <property type="project" value="UniProtKB-KW"/>
</dbReference>
<dbReference type="Gene3D" id="1.10.443.10">
    <property type="entry name" value="Intergrase catalytic core"/>
    <property type="match status" value="1"/>
</dbReference>
<dbReference type="Proteomes" id="UP000253437">
    <property type="component" value="Unassembled WGS sequence"/>
</dbReference>
<protein>
    <recommendedName>
        <fullName evidence="3">Tyr recombinase domain-containing protein</fullName>
    </recommendedName>
</protein>
<dbReference type="GO" id="GO:0003677">
    <property type="term" value="F:DNA binding"/>
    <property type="evidence" value="ECO:0007669"/>
    <property type="project" value="InterPro"/>
</dbReference>
<dbReference type="PANTHER" id="PTHR30349:SF64">
    <property type="entry name" value="PROPHAGE INTEGRASE INTD-RELATED"/>
    <property type="match status" value="1"/>
</dbReference>
<keyword evidence="2" id="KW-0233">DNA recombination</keyword>
<dbReference type="SUPFAM" id="SSF56349">
    <property type="entry name" value="DNA breaking-rejoining enzymes"/>
    <property type="match status" value="1"/>
</dbReference>